<evidence type="ECO:0000256" key="1">
    <source>
        <dbReference type="SAM" id="Phobius"/>
    </source>
</evidence>
<evidence type="ECO:0008006" key="4">
    <source>
        <dbReference type="Google" id="ProtNLM"/>
    </source>
</evidence>
<reference evidence="2" key="1">
    <citation type="journal article" date="2018" name="Curr. Microbiol.">
        <title>Cellulosimicrobium arenosum sp. nov., Isolated from Marine Sediment Sand.</title>
        <authorList>
            <person name="Oh M."/>
            <person name="Kim J.H."/>
            <person name="Yoon J.H."/>
            <person name="Schumann P."/>
            <person name="Kim W."/>
        </authorList>
    </citation>
    <scope>NUCLEOTIDE SEQUENCE</scope>
    <source>
        <strain evidence="2">KCTC 49039</strain>
    </source>
</reference>
<dbReference type="Proteomes" id="UP000610846">
    <property type="component" value="Unassembled WGS sequence"/>
</dbReference>
<sequence length="67" mass="7779">MIFYLAIALIFFIAYVRIIQKAGYSGWWILIALVPVVNAVMFLVFAFSRWPLQRENEALRAGSPYPR</sequence>
<gene>
    <name evidence="2" type="ORF">IF651_14935</name>
</gene>
<evidence type="ECO:0000313" key="3">
    <source>
        <dbReference type="Proteomes" id="UP000610846"/>
    </source>
</evidence>
<keyword evidence="1" id="KW-0472">Membrane</keyword>
<keyword evidence="1" id="KW-0812">Transmembrane</keyword>
<keyword evidence="1" id="KW-1133">Transmembrane helix</keyword>
<comment type="caution">
    <text evidence="2">The sequence shown here is derived from an EMBL/GenBank/DDBJ whole genome shotgun (WGS) entry which is preliminary data.</text>
</comment>
<accession>A0A927J2D2</accession>
<protein>
    <recommendedName>
        <fullName evidence="4">DUF805 domain-containing protein</fullName>
    </recommendedName>
</protein>
<evidence type="ECO:0000313" key="2">
    <source>
        <dbReference type="EMBL" id="MBD8080350.1"/>
    </source>
</evidence>
<name>A0A927J2D2_9MICO</name>
<proteinExistence type="predicted"/>
<organism evidence="2 3">
    <name type="scientific">Cellulosimicrobium arenosum</name>
    <dbReference type="NCBI Taxonomy" id="2708133"/>
    <lineage>
        <taxon>Bacteria</taxon>
        <taxon>Bacillati</taxon>
        <taxon>Actinomycetota</taxon>
        <taxon>Actinomycetes</taxon>
        <taxon>Micrococcales</taxon>
        <taxon>Promicromonosporaceae</taxon>
        <taxon>Cellulosimicrobium</taxon>
    </lineage>
</organism>
<dbReference type="EMBL" id="JACYHB010000014">
    <property type="protein sequence ID" value="MBD8080350.1"/>
    <property type="molecule type" value="Genomic_DNA"/>
</dbReference>
<feature type="transmembrane region" description="Helical" evidence="1">
    <location>
        <begin position="28"/>
        <end position="47"/>
    </location>
</feature>
<dbReference type="AlphaFoldDB" id="A0A927J2D2"/>
<reference evidence="2" key="2">
    <citation type="submission" date="2020-09" db="EMBL/GenBank/DDBJ databases">
        <authorList>
            <person name="Yu Y."/>
        </authorList>
    </citation>
    <scope>NUCLEOTIDE SEQUENCE</scope>
    <source>
        <strain evidence="2">KCTC 49039</strain>
    </source>
</reference>
<keyword evidence="3" id="KW-1185">Reference proteome</keyword>